<dbReference type="Pfam" id="PF00071">
    <property type="entry name" value="Ras"/>
    <property type="match status" value="1"/>
</dbReference>
<keyword evidence="3" id="KW-1185">Reference proteome</keyword>
<sequence>MDSEDYHFKFRIVILGTILLYVKVRNQLENQPFQMVNQIIKFKVLAITFGKIIEQEASDELNLKTVGYMDDDTLYKIAYWEIPGKHRSPDTFFRFCLGATAAIYMFDVSKRQTFEKIEHWITENEKTEIPVKVLIGNKIDLYASNKGGVSKSEAIGMARKYGMEYFEVCSIGDTSIAPVFDYLISTIIGQIPNPPTPLSLMGKGILIGKRLLNSSKYQLVMKDCQQQALCDIASLYE</sequence>
<dbReference type="Gene3D" id="3.40.50.300">
    <property type="entry name" value="P-loop containing nucleotide triphosphate hydrolases"/>
    <property type="match status" value="1"/>
</dbReference>
<evidence type="ECO:0000313" key="2">
    <source>
        <dbReference type="EMBL" id="CAK65338.1"/>
    </source>
</evidence>
<dbReference type="Proteomes" id="UP000000600">
    <property type="component" value="Unassembled WGS sequence"/>
</dbReference>
<name>A0C3H1_PARTE</name>
<dbReference type="STRING" id="5888.A0C3H1"/>
<dbReference type="InterPro" id="IPR001806">
    <property type="entry name" value="Small_GTPase"/>
</dbReference>
<dbReference type="GO" id="GO:0012505">
    <property type="term" value="C:endomembrane system"/>
    <property type="evidence" value="ECO:0000318"/>
    <property type="project" value="GO_Central"/>
</dbReference>
<dbReference type="OrthoDB" id="5976022at2759"/>
<dbReference type="InParanoid" id="A0C3H1"/>
<dbReference type="SUPFAM" id="SSF52540">
    <property type="entry name" value="P-loop containing nucleoside triphosphate hydrolases"/>
    <property type="match status" value="1"/>
</dbReference>
<keyword evidence="1" id="KW-0547">Nucleotide-binding</keyword>
<dbReference type="EMBL" id="CT868038">
    <property type="protein sequence ID" value="CAK65338.1"/>
    <property type="molecule type" value="Genomic_DNA"/>
</dbReference>
<dbReference type="eggNOG" id="KOG0087">
    <property type="taxonomic scope" value="Eukaryota"/>
</dbReference>
<proteinExistence type="predicted"/>
<dbReference type="InterPro" id="IPR027417">
    <property type="entry name" value="P-loop_NTPase"/>
</dbReference>
<dbReference type="OMA" id="HTYESRG"/>
<dbReference type="GO" id="GO:0003924">
    <property type="term" value="F:GTPase activity"/>
    <property type="evidence" value="ECO:0000318"/>
    <property type="project" value="GO_Central"/>
</dbReference>
<reference evidence="2 3" key="1">
    <citation type="journal article" date="2006" name="Nature">
        <title>Global trends of whole-genome duplications revealed by the ciliate Paramecium tetraurelia.</title>
        <authorList>
            <consortium name="Genoscope"/>
            <person name="Aury J.-M."/>
            <person name="Jaillon O."/>
            <person name="Duret L."/>
            <person name="Noel B."/>
            <person name="Jubin C."/>
            <person name="Porcel B.M."/>
            <person name="Segurens B."/>
            <person name="Daubin V."/>
            <person name="Anthouard V."/>
            <person name="Aiach N."/>
            <person name="Arnaiz O."/>
            <person name="Billaut A."/>
            <person name="Beisson J."/>
            <person name="Blanc I."/>
            <person name="Bouhouche K."/>
            <person name="Camara F."/>
            <person name="Duharcourt S."/>
            <person name="Guigo R."/>
            <person name="Gogendeau D."/>
            <person name="Katinka M."/>
            <person name="Keller A.-M."/>
            <person name="Kissmehl R."/>
            <person name="Klotz C."/>
            <person name="Koll F."/>
            <person name="Le Moue A."/>
            <person name="Lepere C."/>
            <person name="Malinsky S."/>
            <person name="Nowacki M."/>
            <person name="Nowak J.K."/>
            <person name="Plattner H."/>
            <person name="Poulain J."/>
            <person name="Ruiz F."/>
            <person name="Serrano V."/>
            <person name="Zagulski M."/>
            <person name="Dessen P."/>
            <person name="Betermier M."/>
            <person name="Weissenbach J."/>
            <person name="Scarpelli C."/>
            <person name="Schachter V."/>
            <person name="Sperling L."/>
            <person name="Meyer E."/>
            <person name="Cohen J."/>
            <person name="Wincker P."/>
        </authorList>
    </citation>
    <scope>NUCLEOTIDE SEQUENCE [LARGE SCALE GENOMIC DNA]</scope>
    <source>
        <strain evidence="2 3">Stock d4-2</strain>
    </source>
</reference>
<dbReference type="AlphaFoldDB" id="A0C3H1"/>
<dbReference type="RefSeq" id="XP_001432735.1">
    <property type="nucleotide sequence ID" value="XM_001432698.2"/>
</dbReference>
<organism evidence="2 3">
    <name type="scientific">Paramecium tetraurelia</name>
    <dbReference type="NCBI Taxonomy" id="5888"/>
    <lineage>
        <taxon>Eukaryota</taxon>
        <taxon>Sar</taxon>
        <taxon>Alveolata</taxon>
        <taxon>Ciliophora</taxon>
        <taxon>Intramacronucleata</taxon>
        <taxon>Oligohymenophorea</taxon>
        <taxon>Peniculida</taxon>
        <taxon>Parameciidae</taxon>
        <taxon>Paramecium</taxon>
    </lineage>
</organism>
<dbReference type="GO" id="GO:0005525">
    <property type="term" value="F:GTP binding"/>
    <property type="evidence" value="ECO:0007669"/>
    <property type="project" value="InterPro"/>
</dbReference>
<dbReference type="GO" id="GO:0006886">
    <property type="term" value="P:intracellular protein transport"/>
    <property type="evidence" value="ECO:0000318"/>
    <property type="project" value="GO_Central"/>
</dbReference>
<protein>
    <submittedName>
        <fullName evidence="2">Uncharacterized protein</fullName>
    </submittedName>
</protein>
<dbReference type="HOGENOM" id="CLU_1172616_0_0_1"/>
<dbReference type="SMART" id="SM00175">
    <property type="entry name" value="RAB"/>
    <property type="match status" value="1"/>
</dbReference>
<dbReference type="KEGG" id="ptm:GSPATT00034817001"/>
<dbReference type="GeneID" id="5018520"/>
<evidence type="ECO:0000313" key="3">
    <source>
        <dbReference type="Proteomes" id="UP000000600"/>
    </source>
</evidence>
<dbReference type="PROSITE" id="PS51419">
    <property type="entry name" value="RAB"/>
    <property type="match status" value="1"/>
</dbReference>
<accession>A0C3H1</accession>
<evidence type="ECO:0000256" key="1">
    <source>
        <dbReference type="ARBA" id="ARBA00022741"/>
    </source>
</evidence>
<dbReference type="PANTHER" id="PTHR47978">
    <property type="match status" value="1"/>
</dbReference>
<dbReference type="GO" id="GO:0005794">
    <property type="term" value="C:Golgi apparatus"/>
    <property type="evidence" value="ECO:0000318"/>
    <property type="project" value="GO_Central"/>
</dbReference>
<gene>
    <name evidence="2" type="ORF">GSPATT00034817001</name>
</gene>